<keyword evidence="4" id="KW-1185">Reference proteome</keyword>
<dbReference type="AlphaFoldDB" id="A0A851LS85"/>
<reference evidence="3" key="1">
    <citation type="submission" date="2019-09" db="EMBL/GenBank/DDBJ databases">
        <title>Bird 10,000 Genomes (B10K) Project - Family phase.</title>
        <authorList>
            <person name="Zhang G."/>
        </authorList>
    </citation>
    <scope>NUCLEOTIDE SEQUENCE</scope>
    <source>
        <strain evidence="3">B10K-CU-031-40</strain>
    </source>
</reference>
<sequence>RLEDYDDLMPIWTRQSETLKETYSEYFLADLIECQDEESQAVVCEVAHVFKPDAFILFHYSGEDKSNQLSQEVESVLSRHFEHIHDQDAAVQKDGIITVSHTELLLDDVGVKDFKASEALPETEEKGAFHQVYRGASNAFCIRLFCIEEKHETRSLDFLHYVFKLFPDKDFCVTLVPHHVPEFHLIQSFVRAVPFCTSRLGQELYVFHRAGLLKSFNVRRATTNDLLGVKMLVKTLSLNERILNDLKIFTLARRDPDGIPVQAFVAEVLDQIVGVSVIRDEMDIEYIRSHYNIEDFIHFNHYQQEEHGHLYHFVLNPIFHHYTKHFLKEILRLAHKSSLYYPIYPQYAEGKIAVFLFQNPCAHSLTSALHYMVPVRPRRQIVYPLEELGINAPSEQVSKDQLRYSLNHINRKLVLESKVSINTRIVVVGASDVGISFLETLIFCPHLKFNNLTLISIHGLPGKDLLGSKHRRFLINSHCFNDEDYAQMSLCSWVNVVVGKMTGINRAAKYVVVSKEKKIPYDYLVLCTGQQYQILSPTGADISKLPTNREVVSQWPQRYTGRVPSNHFTLNDDQDCLKATHWLKENLVNSEGNVIVYGNTIDIYTTVETLLSLGINGSRIHLVQPPLSSDVTCLNSDDIARAVREALSQAGVSVYRDSILAQWGDGDSPDLITCATFTTDTEPFQLQCSVSMCFRCISFSLVLKTKTIKFRYSLVGLSIFSFIRAAGPLTKYSRRYYVGEWTHSNFSSKEIGFELATSMLNLFDPTPKPFSKPPEGSDRLIPVYKECKIKGGVLPGGYNYLHISKPAIPICLDLELALCDHGMEMITGEARHGNYFRMHINKYSMVDSITCFSKEPFPVSNYVCLYGQHERLLNDLCYRWNEGQITDLYSYFREPWSMAIYHDRFIDLKKELRQILMSEQVREI</sequence>
<evidence type="ECO:0000259" key="1">
    <source>
        <dbReference type="Pfam" id="PF16092"/>
    </source>
</evidence>
<dbReference type="PANTHER" id="PTHR21178">
    <property type="entry name" value="CILIA- AND FLAGELLA-ASSOCIATED PROTEIN 61"/>
    <property type="match status" value="1"/>
</dbReference>
<feature type="non-terminal residue" evidence="3">
    <location>
        <position position="924"/>
    </location>
</feature>
<evidence type="ECO:0000259" key="2">
    <source>
        <dbReference type="Pfam" id="PF23150"/>
    </source>
</evidence>
<name>A0A851LS85_CORCR</name>
<evidence type="ECO:0000313" key="3">
    <source>
        <dbReference type="EMBL" id="NXC17984.1"/>
    </source>
</evidence>
<feature type="domain" description="Cilia- and flagella-associated protein 61 N-terminal" evidence="1">
    <location>
        <begin position="1"/>
        <end position="47"/>
    </location>
</feature>
<comment type="caution">
    <text evidence="3">The sequence shown here is derived from an EMBL/GenBank/DDBJ whole genome shotgun (WGS) entry which is preliminary data.</text>
</comment>
<dbReference type="PANTHER" id="PTHR21178:SF8">
    <property type="entry name" value="CILIA- AND FLAGELLA-ASSOCIATED PROTEIN 61"/>
    <property type="match status" value="1"/>
</dbReference>
<evidence type="ECO:0000313" key="4">
    <source>
        <dbReference type="Proteomes" id="UP000621168"/>
    </source>
</evidence>
<dbReference type="OrthoDB" id="382863at2759"/>
<dbReference type="InterPro" id="IPR032151">
    <property type="entry name" value="CFAP61_N"/>
</dbReference>
<feature type="domain" description="CFAP61 dimerisation" evidence="2">
    <location>
        <begin position="782"/>
        <end position="900"/>
    </location>
</feature>
<protein>
    <submittedName>
        <fullName evidence="3">CFA61 protein</fullName>
    </submittedName>
</protein>
<feature type="non-terminal residue" evidence="3">
    <location>
        <position position="1"/>
    </location>
</feature>
<dbReference type="Pfam" id="PF16092">
    <property type="entry name" value="CFAP61_N"/>
    <property type="match status" value="2"/>
</dbReference>
<accession>A0A851LS85</accession>
<dbReference type="InterPro" id="IPR056299">
    <property type="entry name" value="CFAP61_dimer"/>
</dbReference>
<dbReference type="InterPro" id="IPR038884">
    <property type="entry name" value="CFAP61"/>
</dbReference>
<dbReference type="InterPro" id="IPR036188">
    <property type="entry name" value="FAD/NAD-bd_sf"/>
</dbReference>
<dbReference type="Pfam" id="PF23150">
    <property type="entry name" value="CFAP61_dimer"/>
    <property type="match status" value="1"/>
</dbReference>
<feature type="domain" description="Cilia- and flagella-associated protein 61 N-terminal" evidence="1">
    <location>
        <begin position="138"/>
        <end position="296"/>
    </location>
</feature>
<dbReference type="EMBL" id="WBMX01002968">
    <property type="protein sequence ID" value="NXC17984.1"/>
    <property type="molecule type" value="Genomic_DNA"/>
</dbReference>
<gene>
    <name evidence="3" type="primary">Cfap61</name>
    <name evidence="3" type="ORF">CORCRI_R01217</name>
</gene>
<dbReference type="SUPFAM" id="SSF51905">
    <property type="entry name" value="FAD/NAD(P)-binding domain"/>
    <property type="match status" value="1"/>
</dbReference>
<proteinExistence type="predicted"/>
<dbReference type="Proteomes" id="UP000621168">
    <property type="component" value="Unassembled WGS sequence"/>
</dbReference>
<organism evidence="3 4">
    <name type="scientific">Corythaeola cristata</name>
    <name type="common">Great blue turaco</name>
    <dbReference type="NCBI Taxonomy" id="103954"/>
    <lineage>
        <taxon>Eukaryota</taxon>
        <taxon>Metazoa</taxon>
        <taxon>Chordata</taxon>
        <taxon>Craniata</taxon>
        <taxon>Vertebrata</taxon>
        <taxon>Euteleostomi</taxon>
        <taxon>Archelosauria</taxon>
        <taxon>Archosauria</taxon>
        <taxon>Dinosauria</taxon>
        <taxon>Saurischia</taxon>
        <taxon>Theropoda</taxon>
        <taxon>Coelurosauria</taxon>
        <taxon>Aves</taxon>
        <taxon>Neognathae</taxon>
        <taxon>Neoaves</taxon>
        <taxon>Otidimorphae</taxon>
        <taxon>Musophagiformes</taxon>
        <taxon>Musophagidae</taxon>
        <taxon>Corythaeola</taxon>
    </lineage>
</organism>
<dbReference type="Gene3D" id="3.50.50.60">
    <property type="entry name" value="FAD/NAD(P)-binding domain"/>
    <property type="match status" value="2"/>
</dbReference>